<comment type="similarity">
    <text evidence="1">Belongs to the ClpX chaperone family.</text>
</comment>
<evidence type="ECO:0000259" key="2">
    <source>
        <dbReference type="PROSITE" id="PS51902"/>
    </source>
</evidence>
<name>A0A227JHT1_VIBPH</name>
<comment type="caution">
    <text evidence="1">Lacks conserved residue(s) required for the propagation of feature annotation.</text>
</comment>
<protein>
    <recommendedName>
        <fullName evidence="2">ClpX-type ZB domain-containing protein</fullName>
    </recommendedName>
</protein>
<accession>A0A227JHT1</accession>
<dbReference type="SUPFAM" id="SSF57716">
    <property type="entry name" value="Glucocorticoid receptor-like (DNA-binding domain)"/>
    <property type="match status" value="1"/>
</dbReference>
<gene>
    <name evidence="3" type="ORF">CA163_01095</name>
</gene>
<sequence length="37" mass="4049">MTDKSKESGSGKLLYCSFCGKSQHEVRKLIAGPSVYI</sequence>
<dbReference type="InterPro" id="IPR010603">
    <property type="entry name" value="Znf_CppX_C4"/>
</dbReference>
<dbReference type="EMBL" id="NIXT01000022">
    <property type="protein sequence ID" value="OXE34681.1"/>
    <property type="molecule type" value="Genomic_DNA"/>
</dbReference>
<feature type="non-terminal residue" evidence="3">
    <location>
        <position position="37"/>
    </location>
</feature>
<keyword evidence="1" id="KW-0143">Chaperone</keyword>
<dbReference type="GO" id="GO:0006457">
    <property type="term" value="P:protein folding"/>
    <property type="evidence" value="ECO:0007669"/>
    <property type="project" value="UniProtKB-UniRule"/>
</dbReference>
<proteinExistence type="inferred from homology"/>
<dbReference type="GO" id="GO:0046983">
    <property type="term" value="F:protein dimerization activity"/>
    <property type="evidence" value="ECO:0007669"/>
    <property type="project" value="InterPro"/>
</dbReference>
<evidence type="ECO:0000313" key="3">
    <source>
        <dbReference type="EMBL" id="OXE34681.1"/>
    </source>
</evidence>
<dbReference type="Gene3D" id="6.20.220.10">
    <property type="entry name" value="ClpX chaperone, C4-type zinc finger domain"/>
    <property type="match status" value="1"/>
</dbReference>
<dbReference type="SMART" id="SM00994">
    <property type="entry name" value="zf-C4_ClpX"/>
    <property type="match status" value="1"/>
</dbReference>
<reference evidence="3 4" key="1">
    <citation type="journal article" date="2017" name="Appl. Environ. Microbiol.">
        <title>Parallel evolution of two clades of a major Atlantic endemic Vibrio parahaemolyticus pathogen lineage by independent acquisition of related pathogenicity islands.</title>
        <authorList>
            <person name="Xu F."/>
            <person name="Gonzalez-Escalona N."/>
            <person name="Drees K.P."/>
            <person name="Sebra R.P."/>
            <person name="Cooper V.S."/>
            <person name="Jones S.H."/>
            <person name="Whistler C.A."/>
        </authorList>
    </citation>
    <scope>NUCLEOTIDE SEQUENCE [LARGE SCALE GENOMIC DNA]</scope>
    <source>
        <strain evidence="3 4">MAVP-3</strain>
    </source>
</reference>
<feature type="domain" description="ClpX-type ZB" evidence="2">
    <location>
        <begin position="4"/>
        <end position="37"/>
    </location>
</feature>
<dbReference type="Pfam" id="PF06689">
    <property type="entry name" value="zf-C4_ClpX"/>
    <property type="match status" value="1"/>
</dbReference>
<dbReference type="GO" id="GO:0051082">
    <property type="term" value="F:unfolded protein binding"/>
    <property type="evidence" value="ECO:0007669"/>
    <property type="project" value="UniProtKB-UniRule"/>
</dbReference>
<dbReference type="Proteomes" id="UP000214596">
    <property type="component" value="Unassembled WGS sequence"/>
</dbReference>
<dbReference type="PROSITE" id="PS51902">
    <property type="entry name" value="CLPX_ZB"/>
    <property type="match status" value="1"/>
</dbReference>
<evidence type="ECO:0000313" key="4">
    <source>
        <dbReference type="Proteomes" id="UP000214596"/>
    </source>
</evidence>
<organism evidence="3 4">
    <name type="scientific">Vibrio parahaemolyticus</name>
    <dbReference type="NCBI Taxonomy" id="670"/>
    <lineage>
        <taxon>Bacteria</taxon>
        <taxon>Pseudomonadati</taxon>
        <taxon>Pseudomonadota</taxon>
        <taxon>Gammaproteobacteria</taxon>
        <taxon>Vibrionales</taxon>
        <taxon>Vibrionaceae</taxon>
        <taxon>Vibrio</taxon>
    </lineage>
</organism>
<dbReference type="AlphaFoldDB" id="A0A227JHT1"/>
<dbReference type="InterPro" id="IPR059188">
    <property type="entry name" value="Znf_CLPX-like"/>
</dbReference>
<dbReference type="GO" id="GO:0008270">
    <property type="term" value="F:zinc ion binding"/>
    <property type="evidence" value="ECO:0007669"/>
    <property type="project" value="InterPro"/>
</dbReference>
<comment type="caution">
    <text evidence="3">The sequence shown here is derived from an EMBL/GenBank/DDBJ whole genome shotgun (WGS) entry which is preliminary data.</text>
</comment>
<dbReference type="InterPro" id="IPR038366">
    <property type="entry name" value="Znf_CppX_C4_sf"/>
</dbReference>
<evidence type="ECO:0000256" key="1">
    <source>
        <dbReference type="PROSITE-ProRule" id="PRU01250"/>
    </source>
</evidence>